<evidence type="ECO:0000256" key="1">
    <source>
        <dbReference type="ARBA" id="ARBA00008766"/>
    </source>
</evidence>
<organism evidence="4 5">
    <name type="scientific">Fusobacterium necrophorum subsp. funduliforme B35</name>
    <dbReference type="NCBI Taxonomy" id="1226633"/>
    <lineage>
        <taxon>Bacteria</taxon>
        <taxon>Fusobacteriati</taxon>
        <taxon>Fusobacteriota</taxon>
        <taxon>Fusobacteriia</taxon>
        <taxon>Fusobacteriales</taxon>
        <taxon>Fusobacteriaceae</taxon>
        <taxon>Fusobacterium</taxon>
    </lineage>
</organism>
<protein>
    <submittedName>
        <fullName evidence="4">Peptidase M24</fullName>
    </submittedName>
</protein>
<dbReference type="OrthoDB" id="9806388at2"/>
<dbReference type="FunFam" id="3.90.230.10:FF:000009">
    <property type="entry name" value="xaa-Pro aminopeptidase 2"/>
    <property type="match status" value="1"/>
</dbReference>
<dbReference type="InterPro" id="IPR050422">
    <property type="entry name" value="X-Pro_aminopeptidase_P"/>
</dbReference>
<reference evidence="4 5" key="1">
    <citation type="submission" date="2013-08" db="EMBL/GenBank/DDBJ databases">
        <title>An opportunistic ruminal bacterium that causes liver abscesses in cattle.</title>
        <authorList>
            <person name="Benahmed F.H."/>
            <person name="Rasmussen M."/>
            <person name="Harbottle H."/>
            <person name="Soppet D."/>
            <person name="Nagaraja T.G."/>
            <person name="Davidson M."/>
        </authorList>
    </citation>
    <scope>NUCLEOTIDE SEQUENCE [LARGE SCALE GENOMIC DNA]</scope>
    <source>
        <strain evidence="4 5">B35</strain>
    </source>
</reference>
<name>A0A017H5P6_9FUSO</name>
<dbReference type="GO" id="GO:0070006">
    <property type="term" value="F:metalloaminopeptidase activity"/>
    <property type="evidence" value="ECO:0007669"/>
    <property type="project" value="InterPro"/>
</dbReference>
<dbReference type="PATRIC" id="fig|1226633.4.peg.1661"/>
<dbReference type="CDD" id="cd01085">
    <property type="entry name" value="APP"/>
    <property type="match status" value="1"/>
</dbReference>
<dbReference type="Pfam" id="PF00557">
    <property type="entry name" value="Peptidase_M24"/>
    <property type="match status" value="1"/>
</dbReference>
<evidence type="ECO:0000313" key="4">
    <source>
        <dbReference type="EMBL" id="KID48718.1"/>
    </source>
</evidence>
<dbReference type="InterPro" id="IPR029149">
    <property type="entry name" value="Creatin/AminoP/Spt16_N"/>
</dbReference>
<feature type="domain" description="Peptidase M24 C-terminal" evidence="3">
    <location>
        <begin position="526"/>
        <end position="586"/>
    </location>
</feature>
<dbReference type="Pfam" id="PF16189">
    <property type="entry name" value="Creatinase_N_2"/>
    <property type="match status" value="1"/>
</dbReference>
<dbReference type="SUPFAM" id="SSF55920">
    <property type="entry name" value="Creatinase/aminopeptidase"/>
    <property type="match status" value="1"/>
</dbReference>
<comment type="similarity">
    <text evidence="1">Belongs to the peptidase M24B family.</text>
</comment>
<dbReference type="InterPro" id="IPR032416">
    <property type="entry name" value="Peptidase_M24_C"/>
</dbReference>
<dbReference type="AlphaFoldDB" id="A0A017H5P6"/>
<sequence length="586" mass="67163">MKNQEKIQWVQAKMKEFDIAAYIVPTADYHQSEYLGEYFKTRAFLSGFTGSAGTLVVLSEKAYLWTDGRYYVQAEKQLEGSGIQLMKQGSPGVPDYIEFLQERLSEKANIGMDMKVFVTEDILKLQNRFLCHDVGDLTKEIWKDRASLAQDKIFIHEEKYHGEASIHKIEKIREDLLQQGLDYQLIATLDDIAWIFNLRGNDIEDNPVFLSFALISQDKVILYCDKEKMSEEIEHYLEEMGATWKEYFSIFEDLSKLKGNIGMEFATTSYALYAAAKDGSAIVVNHQPKSSFLKTIKTEVELENTKKIHILDGVAVTKFMYWLKHNYSSGEITEYSAEQYLNHLRAGIEHFQELSFHTIAGFGANAAMMHYQASQEKPVVLREGSLFLVDSGGQYLEGTTDITRTFALGEVPEEQKKHFTLTLKGMIDLSKAKFMHGATGTNLDILARQHLWNIGIDYKCGTGHGVGHFLGVHDGLHGIRFQYNAQRLEENMVVTNEPGVYIAGSHGIRIENELFIKAYLETEHGKFLQFETLTFVPIDLDAILPELLSPEEKEWLNHYHKEVFTKISPFLKEEEKEWLKIYTRSI</sequence>
<dbReference type="InterPro" id="IPR000994">
    <property type="entry name" value="Pept_M24"/>
</dbReference>
<evidence type="ECO:0000259" key="3">
    <source>
        <dbReference type="Pfam" id="PF16188"/>
    </source>
</evidence>
<evidence type="ECO:0000313" key="5">
    <source>
        <dbReference type="Proteomes" id="UP000031184"/>
    </source>
</evidence>
<dbReference type="EMBL" id="AUZI01000021">
    <property type="protein sequence ID" value="KID48718.1"/>
    <property type="molecule type" value="Genomic_DNA"/>
</dbReference>
<comment type="caution">
    <text evidence="4">The sequence shown here is derived from an EMBL/GenBank/DDBJ whole genome shotgun (WGS) entry which is preliminary data.</text>
</comment>
<dbReference type="PANTHER" id="PTHR43763">
    <property type="entry name" value="XAA-PRO AMINOPEPTIDASE 1"/>
    <property type="match status" value="1"/>
</dbReference>
<dbReference type="Gene3D" id="3.90.230.10">
    <property type="entry name" value="Creatinase/methionine aminopeptidase superfamily"/>
    <property type="match status" value="1"/>
</dbReference>
<dbReference type="Gene3D" id="3.40.350.10">
    <property type="entry name" value="Creatinase/prolidase N-terminal domain"/>
    <property type="match status" value="2"/>
</dbReference>
<dbReference type="Proteomes" id="UP000031184">
    <property type="component" value="Unassembled WGS sequence"/>
</dbReference>
<accession>A0A017H5P6</accession>
<dbReference type="PANTHER" id="PTHR43763:SF6">
    <property type="entry name" value="XAA-PRO AMINOPEPTIDASE 1"/>
    <property type="match status" value="1"/>
</dbReference>
<dbReference type="SUPFAM" id="SSF53092">
    <property type="entry name" value="Creatinase/prolidase N-terminal domain"/>
    <property type="match status" value="2"/>
</dbReference>
<dbReference type="RefSeq" id="WP_005959551.1">
    <property type="nucleotide sequence ID" value="NZ_AOJP01000004.1"/>
</dbReference>
<evidence type="ECO:0000259" key="2">
    <source>
        <dbReference type="Pfam" id="PF00557"/>
    </source>
</evidence>
<feature type="domain" description="Peptidase M24" evidence="2">
    <location>
        <begin position="304"/>
        <end position="517"/>
    </location>
</feature>
<dbReference type="Pfam" id="PF16188">
    <property type="entry name" value="Peptidase_M24_C"/>
    <property type="match status" value="1"/>
</dbReference>
<proteinExistence type="inferred from homology"/>
<gene>
    <name evidence="4" type="ORF">C095_08245</name>
</gene>
<dbReference type="InterPro" id="IPR036005">
    <property type="entry name" value="Creatinase/aminopeptidase-like"/>
</dbReference>
<dbReference type="InterPro" id="IPR033740">
    <property type="entry name" value="Pept_M24B"/>
</dbReference>